<protein>
    <submittedName>
        <fullName evidence="1">Uncharacterized protein</fullName>
    </submittedName>
</protein>
<organism evidence="1 2">
    <name type="scientific">Nonomuraea phyllanthi</name>
    <dbReference type="NCBI Taxonomy" id="2219224"/>
    <lineage>
        <taxon>Bacteria</taxon>
        <taxon>Bacillati</taxon>
        <taxon>Actinomycetota</taxon>
        <taxon>Actinomycetes</taxon>
        <taxon>Streptosporangiales</taxon>
        <taxon>Streptosporangiaceae</taxon>
        <taxon>Nonomuraea</taxon>
    </lineage>
</organism>
<dbReference type="RefSeq" id="WP_139635757.1">
    <property type="nucleotide sequence ID" value="NZ_CP045572.1"/>
</dbReference>
<name>A0A5C4VKW2_9ACTN</name>
<proteinExistence type="predicted"/>
<accession>A0A5P9YVK7</accession>
<sequence>MYAMIWRYDTGTGSFDEMIKQVDREFADRIPEEVGSVLYAAVNTGEGTALTVTFFPDAEAATRAEATVTGVQQSLADRFGVSPIEVHRGEVLVSRANEAVTVPIRFAG</sequence>
<evidence type="ECO:0000313" key="2">
    <source>
        <dbReference type="Proteomes" id="UP000312512"/>
    </source>
</evidence>
<comment type="caution">
    <text evidence="1">The sequence shown here is derived from an EMBL/GenBank/DDBJ whole genome shotgun (WGS) entry which is preliminary data.</text>
</comment>
<keyword evidence="2" id="KW-1185">Reference proteome</keyword>
<accession>A0A5C4VKW2</accession>
<dbReference type="AlphaFoldDB" id="A0A5C4VKW2"/>
<dbReference type="EMBL" id="VDLX02000021">
    <property type="protein sequence ID" value="KAB8189159.1"/>
    <property type="molecule type" value="Genomic_DNA"/>
</dbReference>
<dbReference type="OrthoDB" id="3383875at2"/>
<dbReference type="Proteomes" id="UP000312512">
    <property type="component" value="Unassembled WGS sequence"/>
</dbReference>
<reference evidence="1 2" key="1">
    <citation type="submission" date="2019-10" db="EMBL/GenBank/DDBJ databases">
        <title>Nonomuraea sp. nov., isolated from Phyllanthus amarus.</title>
        <authorList>
            <person name="Klykleung N."/>
            <person name="Tanasupawat S."/>
        </authorList>
    </citation>
    <scope>NUCLEOTIDE SEQUENCE [LARGE SCALE GENOMIC DNA]</scope>
    <source>
        <strain evidence="1 2">PA1-10</strain>
    </source>
</reference>
<gene>
    <name evidence="1" type="ORF">FH608_040665</name>
</gene>
<evidence type="ECO:0000313" key="1">
    <source>
        <dbReference type="EMBL" id="KAB8189159.1"/>
    </source>
</evidence>